<evidence type="ECO:0000313" key="1">
    <source>
        <dbReference type="EMBL" id="CAK5077312.1"/>
    </source>
</evidence>
<organism evidence="1 2">
    <name type="scientific">Meloidogyne enterolobii</name>
    <name type="common">Root-knot nematode worm</name>
    <name type="synonym">Meloidogyne mayaguensis</name>
    <dbReference type="NCBI Taxonomy" id="390850"/>
    <lineage>
        <taxon>Eukaryota</taxon>
        <taxon>Metazoa</taxon>
        <taxon>Ecdysozoa</taxon>
        <taxon>Nematoda</taxon>
        <taxon>Chromadorea</taxon>
        <taxon>Rhabditida</taxon>
        <taxon>Tylenchina</taxon>
        <taxon>Tylenchomorpha</taxon>
        <taxon>Tylenchoidea</taxon>
        <taxon>Meloidogynidae</taxon>
        <taxon>Meloidogyninae</taxon>
        <taxon>Meloidogyne</taxon>
    </lineage>
</organism>
<accession>A0ACB0ZE32</accession>
<dbReference type="EMBL" id="CAVMJV010000032">
    <property type="protein sequence ID" value="CAK5077312.1"/>
    <property type="molecule type" value="Genomic_DNA"/>
</dbReference>
<protein>
    <submittedName>
        <fullName evidence="1">Uncharacterized protein</fullName>
    </submittedName>
</protein>
<gene>
    <name evidence="1" type="ORF">MENTE1834_LOCUS24222</name>
</gene>
<reference evidence="1" key="1">
    <citation type="submission" date="2023-11" db="EMBL/GenBank/DDBJ databases">
        <authorList>
            <person name="Poullet M."/>
        </authorList>
    </citation>
    <scope>NUCLEOTIDE SEQUENCE</scope>
    <source>
        <strain evidence="1">E1834</strain>
    </source>
</reference>
<keyword evidence="2" id="KW-1185">Reference proteome</keyword>
<dbReference type="Proteomes" id="UP001497535">
    <property type="component" value="Unassembled WGS sequence"/>
</dbReference>
<comment type="caution">
    <text evidence="1">The sequence shown here is derived from an EMBL/GenBank/DDBJ whole genome shotgun (WGS) entry which is preliminary data.</text>
</comment>
<evidence type="ECO:0000313" key="2">
    <source>
        <dbReference type="Proteomes" id="UP001497535"/>
    </source>
</evidence>
<name>A0ACB0ZE32_MELEN</name>
<sequence>MRTSREERKLKKNLMEEYEKDGVWWKGGEEERQRKELEKVWKRGNGVEDEEKENEFIPSQESNKSCIYDNDVLRNNNEDMFNCDENCDEFLCDEDNVDWD</sequence>
<proteinExistence type="predicted"/>